<gene>
    <name evidence="1" type="ORF">CYY_009358</name>
</gene>
<protein>
    <submittedName>
        <fullName evidence="1">Uncharacterized protein</fullName>
    </submittedName>
</protein>
<dbReference type="Proteomes" id="UP000695562">
    <property type="component" value="Unassembled WGS sequence"/>
</dbReference>
<dbReference type="EMBL" id="AJWJ01000688">
    <property type="protein sequence ID" value="KAF2069321.1"/>
    <property type="molecule type" value="Genomic_DNA"/>
</dbReference>
<proteinExistence type="predicted"/>
<evidence type="ECO:0000313" key="1">
    <source>
        <dbReference type="EMBL" id="KAF2069321.1"/>
    </source>
</evidence>
<reference evidence="1" key="1">
    <citation type="submission" date="2020-01" db="EMBL/GenBank/DDBJ databases">
        <title>Development of genomics and gene disruption for Polysphondylium violaceum indicates a role for the polyketide synthase stlB in stalk morphogenesis.</title>
        <authorList>
            <person name="Narita B."/>
            <person name="Kawabe Y."/>
            <person name="Kin K."/>
            <person name="Saito T."/>
            <person name="Gibbs R."/>
            <person name="Kuspa A."/>
            <person name="Muzny D."/>
            <person name="Queller D."/>
            <person name="Richards S."/>
            <person name="Strassman J."/>
            <person name="Sucgang R."/>
            <person name="Worley K."/>
            <person name="Schaap P."/>
        </authorList>
    </citation>
    <scope>NUCLEOTIDE SEQUENCE</scope>
    <source>
        <strain evidence="1">QSvi11</strain>
    </source>
</reference>
<dbReference type="OrthoDB" id="5596992at2759"/>
<comment type="caution">
    <text evidence="1">The sequence shown here is derived from an EMBL/GenBank/DDBJ whole genome shotgun (WGS) entry which is preliminary data.</text>
</comment>
<sequence length="172" mass="19711">MDTTEETIAKVETDKASVEQTENVGLGQVVIEDSMKSEFDDVIEKDVLKWVKDQLNKEKKRITSMGSKSIAVDVKNTGIVKEEEPVRIINRLELNTNFNFDRVGQILISDSVEVPMKKGFRYINVLLFSNNPVPLIVPYVYQESPENTLTEWLFINNQFARSRHTIKEFSAV</sequence>
<keyword evidence="2" id="KW-1185">Reference proteome</keyword>
<organism evidence="1 2">
    <name type="scientific">Polysphondylium violaceum</name>
    <dbReference type="NCBI Taxonomy" id="133409"/>
    <lineage>
        <taxon>Eukaryota</taxon>
        <taxon>Amoebozoa</taxon>
        <taxon>Evosea</taxon>
        <taxon>Eumycetozoa</taxon>
        <taxon>Dictyostelia</taxon>
        <taxon>Dictyosteliales</taxon>
        <taxon>Dictyosteliaceae</taxon>
        <taxon>Polysphondylium</taxon>
    </lineage>
</organism>
<name>A0A8J4PMY3_9MYCE</name>
<dbReference type="AlphaFoldDB" id="A0A8J4PMY3"/>
<accession>A0A8J4PMY3</accession>
<evidence type="ECO:0000313" key="2">
    <source>
        <dbReference type="Proteomes" id="UP000695562"/>
    </source>
</evidence>